<evidence type="ECO:0000313" key="7">
    <source>
        <dbReference type="EMBL" id="AST89945.1"/>
    </source>
</evidence>
<dbReference type="EMBL" id="CP018866">
    <property type="protein sequence ID" value="AST89945.1"/>
    <property type="molecule type" value="Genomic_DNA"/>
</dbReference>
<proteinExistence type="predicted"/>
<evidence type="ECO:0000256" key="1">
    <source>
        <dbReference type="ARBA" id="ARBA00004141"/>
    </source>
</evidence>
<dbReference type="PANTHER" id="PTHR21016:SF25">
    <property type="entry name" value="TM2 DOMAIN-CONTAINING PROTEIN DDB_G0277895-RELATED"/>
    <property type="match status" value="1"/>
</dbReference>
<dbReference type="AlphaFoldDB" id="A0A223KKC2"/>
<evidence type="ECO:0000313" key="8">
    <source>
        <dbReference type="Proteomes" id="UP000215224"/>
    </source>
</evidence>
<dbReference type="InterPro" id="IPR050932">
    <property type="entry name" value="TM2D1-3-like"/>
</dbReference>
<feature type="transmembrane region" description="Helical" evidence="5">
    <location>
        <begin position="54"/>
        <end position="79"/>
    </location>
</feature>
<name>A0A223KKC2_9BACI</name>
<keyword evidence="3 5" id="KW-1133">Transmembrane helix</keyword>
<dbReference type="KEGG" id="bcoh:BC6307_00945"/>
<feature type="transmembrane region" description="Helical" evidence="5">
    <location>
        <begin position="30"/>
        <end position="48"/>
    </location>
</feature>
<dbReference type="Pfam" id="PF05154">
    <property type="entry name" value="TM2"/>
    <property type="match status" value="1"/>
</dbReference>
<dbReference type="RefSeq" id="WP_066421297.1">
    <property type="nucleotide sequence ID" value="NZ_CP018866.1"/>
</dbReference>
<accession>A0A223KKC2</accession>
<keyword evidence="8" id="KW-1185">Reference proteome</keyword>
<reference evidence="7 8" key="1">
    <citation type="submission" date="2016-12" db="EMBL/GenBank/DDBJ databases">
        <title>The whole genome sequencing and assembly of Bacillus cohnii DSM 6307T strain.</title>
        <authorList>
            <person name="Lee Y.-J."/>
            <person name="Yi H."/>
            <person name="Bahn Y.-S."/>
            <person name="Kim J.F."/>
            <person name="Lee D.-W."/>
        </authorList>
    </citation>
    <scope>NUCLEOTIDE SEQUENCE [LARGE SCALE GENOMIC DNA]</scope>
    <source>
        <strain evidence="7 8">DSM 6307</strain>
    </source>
</reference>
<keyword evidence="2 5" id="KW-0812">Transmembrane</keyword>
<evidence type="ECO:0000256" key="3">
    <source>
        <dbReference type="ARBA" id="ARBA00022989"/>
    </source>
</evidence>
<feature type="domain" description="TM2" evidence="6">
    <location>
        <begin position="26"/>
        <end position="75"/>
    </location>
</feature>
<comment type="subcellular location">
    <subcellularLocation>
        <location evidence="1">Membrane</location>
        <topology evidence="1">Multi-pass membrane protein</topology>
    </subcellularLocation>
</comment>
<gene>
    <name evidence="7" type="ORF">BC6307_00945</name>
</gene>
<protein>
    <recommendedName>
        <fullName evidence="6">TM2 domain-containing protein</fullName>
    </recommendedName>
</protein>
<dbReference type="Proteomes" id="UP000215224">
    <property type="component" value="Chromosome"/>
</dbReference>
<organism evidence="7 8">
    <name type="scientific">Sutcliffiella cohnii</name>
    <dbReference type="NCBI Taxonomy" id="33932"/>
    <lineage>
        <taxon>Bacteria</taxon>
        <taxon>Bacillati</taxon>
        <taxon>Bacillota</taxon>
        <taxon>Bacilli</taxon>
        <taxon>Bacillales</taxon>
        <taxon>Bacillaceae</taxon>
        <taxon>Sutcliffiella</taxon>
    </lineage>
</organism>
<dbReference type="InterPro" id="IPR007829">
    <property type="entry name" value="TM2"/>
</dbReference>
<keyword evidence="4 5" id="KW-0472">Membrane</keyword>
<dbReference type="PANTHER" id="PTHR21016">
    <property type="entry name" value="BETA-AMYLOID BINDING PROTEIN-RELATED"/>
    <property type="match status" value="1"/>
</dbReference>
<evidence type="ECO:0000259" key="6">
    <source>
        <dbReference type="Pfam" id="PF05154"/>
    </source>
</evidence>
<dbReference type="GO" id="GO:0016020">
    <property type="term" value="C:membrane"/>
    <property type="evidence" value="ECO:0007669"/>
    <property type="project" value="UniProtKB-SubCell"/>
</dbReference>
<dbReference type="STRING" id="1314751.GCA_001591425_04733"/>
<evidence type="ECO:0000256" key="5">
    <source>
        <dbReference type="SAM" id="Phobius"/>
    </source>
</evidence>
<evidence type="ECO:0000256" key="4">
    <source>
        <dbReference type="ARBA" id="ARBA00023136"/>
    </source>
</evidence>
<sequence length="105" mass="12318">MSNLSLKQNLTQEQLSILSSELEHRRKSKLITFLLWFFLGMFGVHRFYLGDFGLGIALLLLGWLTFGIWNLIDGIYCLLKRVDEMNSMLERKLIHDIAAERQHSY</sequence>
<evidence type="ECO:0000256" key="2">
    <source>
        <dbReference type="ARBA" id="ARBA00022692"/>
    </source>
</evidence>